<dbReference type="InterPro" id="IPR021917">
    <property type="entry name" value="Unchr_Zn-peptidase-like"/>
</dbReference>
<name>A0A084Q944_STAC4</name>
<reference evidence="3 4" key="1">
    <citation type="journal article" date="2014" name="BMC Genomics">
        <title>Comparative genome sequencing reveals chemotype-specific gene clusters in the toxigenic black mold Stachybotrys.</title>
        <authorList>
            <person name="Semeiks J."/>
            <person name="Borek D."/>
            <person name="Otwinowski Z."/>
            <person name="Grishin N.V."/>
        </authorList>
    </citation>
    <scope>NUCLEOTIDE SEQUENCE [LARGE SCALE GENOMIC DNA]</scope>
    <source>
        <strain evidence="3 4">IBT 40285</strain>
    </source>
</reference>
<feature type="region of interest" description="Disordered" evidence="1">
    <location>
        <begin position="64"/>
        <end position="120"/>
    </location>
</feature>
<dbReference type="InterPro" id="IPR001229">
    <property type="entry name" value="Jacalin-like_lectin_dom"/>
</dbReference>
<dbReference type="Pfam" id="PF12044">
    <property type="entry name" value="Metallopep"/>
    <property type="match status" value="1"/>
</dbReference>
<evidence type="ECO:0000259" key="2">
    <source>
        <dbReference type="PROSITE" id="PS51752"/>
    </source>
</evidence>
<feature type="region of interest" description="Disordered" evidence="1">
    <location>
        <begin position="1"/>
        <end position="52"/>
    </location>
</feature>
<dbReference type="PANTHER" id="PTHR21054:SF2">
    <property type="entry name" value="MIP04191P"/>
    <property type="match status" value="1"/>
</dbReference>
<dbReference type="OrthoDB" id="74460at2759"/>
<dbReference type="OMA" id="MFRNNFG"/>
<dbReference type="InterPro" id="IPR053002">
    <property type="entry name" value="Metalloproteinase_M10B"/>
</dbReference>
<feature type="compositionally biased region" description="Polar residues" evidence="1">
    <location>
        <begin position="105"/>
        <end position="115"/>
    </location>
</feature>
<feature type="compositionally biased region" description="Polar residues" evidence="1">
    <location>
        <begin position="26"/>
        <end position="46"/>
    </location>
</feature>
<dbReference type="InParanoid" id="A0A084Q944"/>
<evidence type="ECO:0000313" key="3">
    <source>
        <dbReference type="EMBL" id="KFA60479.1"/>
    </source>
</evidence>
<dbReference type="InterPro" id="IPR036404">
    <property type="entry name" value="Jacalin-like_lectin_dom_sf"/>
</dbReference>
<sequence length="779" mass="85790">MAPSFLSFRELRRRSRASFRTEHSTDTSSDGAASHATDPSSGSVTPPSIAHQSDPALNLQLKHANASTDRVQRRQSRPPLATATNSNSNSSSSRYSVSGMSGVGTPSSGRTTVPSSPYAPRIQNVSENAWVYQKVILIHGTIGEPSRQRYDGTLIVTRLDDSFPPMNWPVCESHFKALVSLQPGPNRLRFDFSSPKLPNGNTSSSSHTSYLTIHMLPAMNTPPLQLAILLAKDSPGTYDAVPARADREGHGLEMAVRKFRMSAYLWQAFTAEQMWRNKLGRRVFRLEEEWTSGSSTQRDRETGTMRSEARIHIIRSDKTLAEIRDLNNAQQHAKTSTRNALFDTAAEAVKQYFNPLPGQKQYVSVLLLDSHWDKEAQTVLGHAAMGGSAGDLHLSIFGSHCLQSYPASLEEVVPAFTDCTPTDTNYVANEGNDAGSSWEAANMGIGGHLHETGHLFGCPHQEAGVMYRDYVVLNRSFVAREAFSTRTKTRGGLALQEDECGWHRLDCLRFRTHPAFRLPNDPPVNADDSVQAFPTEGGSVLASATTGIVFVEIYAEGDEVCHAWIEYATEGGPLQRQISLTEQDLRARLPETKKKSRVKVVLWSHGGGSLTIEDFKKFASKESSVKIGSGKLAFRSKRVGQPKSNDGDSHEVAFTSAVKLERVLSRVFVYHGSGIEGLEFIYDDDSAQMFGKGGDRRNSDIFEFDVRRGEYISGFVIKVDEVIEGLQILTSLGRRSPMFGNGHHAQAQTLIPPRGYTICGVSGTCDSNWLDSFSVLIKR</sequence>
<dbReference type="SMART" id="SM00915">
    <property type="entry name" value="Jacalin"/>
    <property type="match status" value="1"/>
</dbReference>
<accession>A0A084Q944</accession>
<dbReference type="Proteomes" id="UP000028524">
    <property type="component" value="Unassembled WGS sequence"/>
</dbReference>
<feature type="domain" description="Jacalin-type lectin" evidence="2">
    <location>
        <begin position="633"/>
        <end position="779"/>
    </location>
</feature>
<dbReference type="FunCoup" id="A0A084Q944">
    <property type="interactions" value="44"/>
</dbReference>
<dbReference type="PROSITE" id="PS51752">
    <property type="entry name" value="JACALIN_LECTIN"/>
    <property type="match status" value="1"/>
</dbReference>
<dbReference type="HOGENOM" id="CLU_009601_2_1_1"/>
<proteinExistence type="predicted"/>
<keyword evidence="4" id="KW-1185">Reference proteome</keyword>
<dbReference type="AlphaFoldDB" id="A0A084Q944"/>
<dbReference type="GO" id="GO:0005737">
    <property type="term" value="C:cytoplasm"/>
    <property type="evidence" value="ECO:0007669"/>
    <property type="project" value="TreeGrafter"/>
</dbReference>
<dbReference type="Gene3D" id="2.100.10.30">
    <property type="entry name" value="Jacalin-like lectin domain"/>
    <property type="match status" value="1"/>
</dbReference>
<evidence type="ECO:0000313" key="4">
    <source>
        <dbReference type="Proteomes" id="UP000028524"/>
    </source>
</evidence>
<protein>
    <recommendedName>
        <fullName evidence="2">Jacalin-type lectin domain-containing protein</fullName>
    </recommendedName>
</protein>
<dbReference type="PANTHER" id="PTHR21054">
    <property type="entry name" value="ZINC METALLOPROTEINASE-RELATED"/>
    <property type="match status" value="1"/>
</dbReference>
<evidence type="ECO:0000256" key="1">
    <source>
        <dbReference type="SAM" id="MobiDB-lite"/>
    </source>
</evidence>
<feature type="compositionally biased region" description="Low complexity" evidence="1">
    <location>
        <begin position="85"/>
        <end position="104"/>
    </location>
</feature>
<organism evidence="3 4">
    <name type="scientific">Stachybotrys chlorohalonatus (strain IBT 40285)</name>
    <dbReference type="NCBI Taxonomy" id="1283841"/>
    <lineage>
        <taxon>Eukaryota</taxon>
        <taxon>Fungi</taxon>
        <taxon>Dikarya</taxon>
        <taxon>Ascomycota</taxon>
        <taxon>Pezizomycotina</taxon>
        <taxon>Sordariomycetes</taxon>
        <taxon>Hypocreomycetidae</taxon>
        <taxon>Hypocreales</taxon>
        <taxon>Stachybotryaceae</taxon>
        <taxon>Stachybotrys</taxon>
    </lineage>
</organism>
<dbReference type="EMBL" id="KL660920">
    <property type="protein sequence ID" value="KFA60479.1"/>
    <property type="molecule type" value="Genomic_DNA"/>
</dbReference>
<gene>
    <name evidence="3" type="ORF">S40285_07766</name>
</gene>
<dbReference type="SUPFAM" id="SSF51101">
    <property type="entry name" value="Mannose-binding lectins"/>
    <property type="match status" value="1"/>
</dbReference>